<dbReference type="Proteomes" id="UP001226389">
    <property type="component" value="Unassembled WGS sequence"/>
</dbReference>
<accession>A0ABT9UQ15</accession>
<reference evidence="2 3" key="1">
    <citation type="submission" date="2023-07" db="EMBL/GenBank/DDBJ databases">
        <title>Sorghum-associated microbial communities from plants grown in Nebraska, USA.</title>
        <authorList>
            <person name="Schachtman D."/>
        </authorList>
    </citation>
    <scope>NUCLEOTIDE SEQUENCE [LARGE SCALE GENOMIC DNA]</scope>
    <source>
        <strain evidence="2 3">DS994</strain>
    </source>
</reference>
<organism evidence="2 3">
    <name type="scientific">Pseudarthrobacter defluvii</name>
    <dbReference type="NCBI Taxonomy" id="410837"/>
    <lineage>
        <taxon>Bacteria</taxon>
        <taxon>Bacillati</taxon>
        <taxon>Actinomycetota</taxon>
        <taxon>Actinomycetes</taxon>
        <taxon>Micrococcales</taxon>
        <taxon>Micrococcaceae</taxon>
        <taxon>Pseudarthrobacter</taxon>
    </lineage>
</organism>
<dbReference type="EMBL" id="JAUSSY010000032">
    <property type="protein sequence ID" value="MDQ0121058.1"/>
    <property type="molecule type" value="Genomic_DNA"/>
</dbReference>
<feature type="region of interest" description="Disordered" evidence="1">
    <location>
        <begin position="1"/>
        <end position="47"/>
    </location>
</feature>
<gene>
    <name evidence="2" type="ORF">J2T22_004273</name>
</gene>
<evidence type="ECO:0000313" key="3">
    <source>
        <dbReference type="Proteomes" id="UP001226389"/>
    </source>
</evidence>
<protein>
    <submittedName>
        <fullName evidence="2">Uncharacterized protein</fullName>
    </submittedName>
</protein>
<sequence length="47" mass="5314">MATHGPCETEGPGPQYSRQNLHFRDKGHHRREQVLQRPVPLSGPPIT</sequence>
<evidence type="ECO:0000256" key="1">
    <source>
        <dbReference type="SAM" id="MobiDB-lite"/>
    </source>
</evidence>
<proteinExistence type="predicted"/>
<keyword evidence="3" id="KW-1185">Reference proteome</keyword>
<evidence type="ECO:0000313" key="2">
    <source>
        <dbReference type="EMBL" id="MDQ0121058.1"/>
    </source>
</evidence>
<comment type="caution">
    <text evidence="2">The sequence shown here is derived from an EMBL/GenBank/DDBJ whole genome shotgun (WGS) entry which is preliminary data.</text>
</comment>
<name>A0ABT9UQ15_9MICC</name>